<dbReference type="InterPro" id="IPR019401">
    <property type="entry name" value="Znf_CHCC"/>
</dbReference>
<evidence type="ECO:0000259" key="1">
    <source>
        <dbReference type="PROSITE" id="PS50004"/>
    </source>
</evidence>
<dbReference type="SMART" id="SM00239">
    <property type="entry name" value="C2"/>
    <property type="match status" value="1"/>
</dbReference>
<protein>
    <submittedName>
        <fullName evidence="2">2073_t:CDS:1</fullName>
    </submittedName>
</protein>
<dbReference type="PANTHER" id="PTHR13156:SF0">
    <property type="entry name" value="NADH DEHYDROGENASE [UBIQUINONE] IRON-SULFUR PROTEIN 6, MITOCHONDRIAL"/>
    <property type="match status" value="1"/>
</dbReference>
<dbReference type="GO" id="GO:0005739">
    <property type="term" value="C:mitochondrion"/>
    <property type="evidence" value="ECO:0007669"/>
    <property type="project" value="GOC"/>
</dbReference>
<reference evidence="2" key="1">
    <citation type="submission" date="2021-06" db="EMBL/GenBank/DDBJ databases">
        <authorList>
            <person name="Kallberg Y."/>
            <person name="Tangrot J."/>
            <person name="Rosling A."/>
        </authorList>
    </citation>
    <scope>NUCLEOTIDE SEQUENCE</scope>
    <source>
        <strain evidence="2">AZ414A</strain>
    </source>
</reference>
<dbReference type="InterPro" id="IPR035892">
    <property type="entry name" value="C2_domain_sf"/>
</dbReference>
<feature type="domain" description="C2" evidence="1">
    <location>
        <begin position="1"/>
        <end position="113"/>
    </location>
</feature>
<dbReference type="CDD" id="cd00030">
    <property type="entry name" value="C2"/>
    <property type="match status" value="1"/>
</dbReference>
<dbReference type="Pfam" id="PF00168">
    <property type="entry name" value="C2"/>
    <property type="match status" value="1"/>
</dbReference>
<dbReference type="PANTHER" id="PTHR13156">
    <property type="entry name" value="NADH-UBIQUINONE OXIDOREDUCTASE 13 KD-A SUBUNIT"/>
    <property type="match status" value="1"/>
</dbReference>
<comment type="caution">
    <text evidence="2">The sequence shown here is derived from an EMBL/GenBank/DDBJ whole genome shotgun (WGS) entry which is preliminary data.</text>
</comment>
<dbReference type="OrthoDB" id="307899at2759"/>
<dbReference type="Proteomes" id="UP000789706">
    <property type="component" value="Unassembled WGS sequence"/>
</dbReference>
<evidence type="ECO:0000313" key="3">
    <source>
        <dbReference type="Proteomes" id="UP000789706"/>
    </source>
</evidence>
<evidence type="ECO:0000313" key="2">
    <source>
        <dbReference type="EMBL" id="CAG8524742.1"/>
    </source>
</evidence>
<proteinExistence type="predicted"/>
<sequence length="193" mass="21814">MTRGILSVHVGKDLDDVGQGDPYCEVWVDSPKYKSHTDARNGTTTPVWDQVFHYNVNGQPELHIRIMDDDVFTDEVSTFSSFKPNKFSVSSRIFVVRAPNRDITWSRSQRKREEAMVGPRFEQTDLEAQPRPLAAIELIAEEPIHYVDGRIAVCHGGGGPLGHPQIYINLDQPGPNVCGYCGIRFEKNPHHHH</sequence>
<dbReference type="Gene3D" id="2.60.260.40">
    <property type="entry name" value="q5lls5 like domains"/>
    <property type="match status" value="1"/>
</dbReference>
<dbReference type="Gene3D" id="2.60.40.150">
    <property type="entry name" value="C2 domain"/>
    <property type="match status" value="1"/>
</dbReference>
<dbReference type="Pfam" id="PF10276">
    <property type="entry name" value="zf-CHCC"/>
    <property type="match status" value="1"/>
</dbReference>
<accession>A0A9N9FD44</accession>
<dbReference type="GO" id="GO:0006120">
    <property type="term" value="P:mitochondrial electron transport, NADH to ubiquinone"/>
    <property type="evidence" value="ECO:0007669"/>
    <property type="project" value="TreeGrafter"/>
</dbReference>
<dbReference type="EMBL" id="CAJVPK010000547">
    <property type="protein sequence ID" value="CAG8524742.1"/>
    <property type="molecule type" value="Genomic_DNA"/>
</dbReference>
<organism evidence="2 3">
    <name type="scientific">Diversispora eburnea</name>
    <dbReference type="NCBI Taxonomy" id="1213867"/>
    <lineage>
        <taxon>Eukaryota</taxon>
        <taxon>Fungi</taxon>
        <taxon>Fungi incertae sedis</taxon>
        <taxon>Mucoromycota</taxon>
        <taxon>Glomeromycotina</taxon>
        <taxon>Glomeromycetes</taxon>
        <taxon>Diversisporales</taxon>
        <taxon>Diversisporaceae</taxon>
        <taxon>Diversispora</taxon>
    </lineage>
</organism>
<name>A0A9N9FD44_9GLOM</name>
<dbReference type="InterPro" id="IPR000008">
    <property type="entry name" value="C2_dom"/>
</dbReference>
<dbReference type="SUPFAM" id="SSF49562">
    <property type="entry name" value="C2 domain (Calcium/lipid-binding domain, CaLB)"/>
    <property type="match status" value="1"/>
</dbReference>
<dbReference type="PROSITE" id="PS50004">
    <property type="entry name" value="C2"/>
    <property type="match status" value="1"/>
</dbReference>
<dbReference type="AlphaFoldDB" id="A0A9N9FD44"/>
<gene>
    <name evidence="2" type="ORF">DEBURN_LOCUS5843</name>
</gene>
<keyword evidence="3" id="KW-1185">Reference proteome</keyword>